<protein>
    <submittedName>
        <fullName evidence="5">Restriction endonuclease S subunit</fullName>
    </submittedName>
</protein>
<dbReference type="Gene3D" id="3.90.220.20">
    <property type="entry name" value="DNA methylase specificity domains"/>
    <property type="match status" value="2"/>
</dbReference>
<evidence type="ECO:0000313" key="6">
    <source>
        <dbReference type="EMBL" id="VFJ97791.1"/>
    </source>
</evidence>
<proteinExistence type="inferred from homology"/>
<dbReference type="EMBL" id="CAADFJ010000120">
    <property type="protein sequence ID" value="VFK03241.1"/>
    <property type="molecule type" value="Genomic_DNA"/>
</dbReference>
<dbReference type="EMBL" id="CAADFI010000109">
    <property type="protein sequence ID" value="VFJ97303.1"/>
    <property type="molecule type" value="Genomic_DNA"/>
</dbReference>
<dbReference type="PANTHER" id="PTHR30408:SF12">
    <property type="entry name" value="TYPE I RESTRICTION ENZYME MJAVIII SPECIFICITY SUBUNIT"/>
    <property type="match status" value="1"/>
</dbReference>
<dbReference type="GO" id="GO:0003677">
    <property type="term" value="F:DNA binding"/>
    <property type="evidence" value="ECO:0007669"/>
    <property type="project" value="UniProtKB-KW"/>
</dbReference>
<keyword evidence="5" id="KW-0540">Nuclease</keyword>
<organism evidence="5">
    <name type="scientific">Candidatus Kentrum eta</name>
    <dbReference type="NCBI Taxonomy" id="2126337"/>
    <lineage>
        <taxon>Bacteria</taxon>
        <taxon>Pseudomonadati</taxon>
        <taxon>Pseudomonadota</taxon>
        <taxon>Gammaproteobacteria</taxon>
        <taxon>Candidatus Kentrum</taxon>
    </lineage>
</organism>
<evidence type="ECO:0000313" key="5">
    <source>
        <dbReference type="EMBL" id="VFJ97303.1"/>
    </source>
</evidence>
<dbReference type="Pfam" id="PF01420">
    <property type="entry name" value="Methylase_S"/>
    <property type="match status" value="2"/>
</dbReference>
<evidence type="ECO:0000256" key="2">
    <source>
        <dbReference type="ARBA" id="ARBA00022747"/>
    </source>
</evidence>
<evidence type="ECO:0000256" key="3">
    <source>
        <dbReference type="ARBA" id="ARBA00023125"/>
    </source>
</evidence>
<keyword evidence="2" id="KW-0680">Restriction system</keyword>
<comment type="similarity">
    <text evidence="1">Belongs to the type-I restriction system S methylase family.</text>
</comment>
<accession>A0A450UXS5</accession>
<name>A0A450UXS5_9GAMM</name>
<gene>
    <name evidence="6" type="ORF">BECKH772A_GA0070896_101274</name>
    <name evidence="5" type="ORF">BECKH772B_GA0070898_101096</name>
    <name evidence="7" type="ORF">BECKH772C_GA0070978_101204</name>
</gene>
<dbReference type="InterPro" id="IPR052021">
    <property type="entry name" value="Type-I_RS_S_subunit"/>
</dbReference>
<keyword evidence="3" id="KW-0238">DNA-binding</keyword>
<sequence length="433" mass="49830">MMNTQLVVPLSNLMDIKHGYPFSSRYFVDRPTEYILLTPGNFTKDRGLFFGPNTTYYDGPVSDEFILKDGDLLMVMTDLTKDMAILGNTAILSPNRLGKQVLHNQRIGKVIHKGRCANPMFLMYLLNSHAVRKEIKTTATGTTVRHTSPNKILNIKVWAPEIFEQEEIANILSKWDRAVSLMERLITANQQRREGLVQRLLSGKLRIMDYQYPCSWERCCSPVRSRNSGPCPVDWDYPCLGEIARPITERNKDNGGGDKKQLPVLSCTKHKGLVDSSSYFSKQIFGKDLSLYKVVRRGRFAYATNHLEEGSIGYQELYDEALVSPMYTVFETLDRVLDKFLYLVLKTNRYRHIFAVNTNASVNRRGSLRWKEFARIRVPLPPKEEQEILIRVFSTVDREIALLRKQQLALWQQKQGLMQKLLSGEWRVPVSGK</sequence>
<dbReference type="PANTHER" id="PTHR30408">
    <property type="entry name" value="TYPE-1 RESTRICTION ENZYME ECOKI SPECIFICITY PROTEIN"/>
    <property type="match status" value="1"/>
</dbReference>
<dbReference type="EMBL" id="CAADFG010000127">
    <property type="protein sequence ID" value="VFJ97791.1"/>
    <property type="molecule type" value="Genomic_DNA"/>
</dbReference>
<dbReference type="GO" id="GO:0009307">
    <property type="term" value="P:DNA restriction-modification system"/>
    <property type="evidence" value="ECO:0007669"/>
    <property type="project" value="UniProtKB-KW"/>
</dbReference>
<dbReference type="AlphaFoldDB" id="A0A450UXS5"/>
<dbReference type="CDD" id="cd17278">
    <property type="entry name" value="RMtype1_S_LdeBORF1052P-TRD2-CR2"/>
    <property type="match status" value="1"/>
</dbReference>
<feature type="domain" description="Type I restriction modification DNA specificity" evidence="4">
    <location>
        <begin position="232"/>
        <end position="406"/>
    </location>
</feature>
<evidence type="ECO:0000256" key="1">
    <source>
        <dbReference type="ARBA" id="ARBA00010923"/>
    </source>
</evidence>
<evidence type="ECO:0000259" key="4">
    <source>
        <dbReference type="Pfam" id="PF01420"/>
    </source>
</evidence>
<dbReference type="SUPFAM" id="SSF116734">
    <property type="entry name" value="DNA methylase specificity domain"/>
    <property type="match status" value="2"/>
</dbReference>
<keyword evidence="5" id="KW-0378">Hydrolase</keyword>
<dbReference type="InterPro" id="IPR044946">
    <property type="entry name" value="Restrct_endonuc_typeI_TRD_sf"/>
</dbReference>
<keyword evidence="5" id="KW-0255">Endonuclease</keyword>
<dbReference type="GO" id="GO:0004519">
    <property type="term" value="F:endonuclease activity"/>
    <property type="evidence" value="ECO:0007669"/>
    <property type="project" value="UniProtKB-KW"/>
</dbReference>
<reference evidence="5" key="1">
    <citation type="submission" date="2019-02" db="EMBL/GenBank/DDBJ databases">
        <authorList>
            <person name="Gruber-Vodicka R. H."/>
            <person name="Seah K. B. B."/>
        </authorList>
    </citation>
    <scope>NUCLEOTIDE SEQUENCE</scope>
    <source>
        <strain evidence="7">BECK_SA2B12</strain>
        <strain evidence="6">BECK_SA2B15</strain>
        <strain evidence="5">BECK_SA2B20</strain>
    </source>
</reference>
<feature type="domain" description="Type I restriction modification DNA specificity" evidence="4">
    <location>
        <begin position="45"/>
        <end position="186"/>
    </location>
</feature>
<evidence type="ECO:0000313" key="7">
    <source>
        <dbReference type="EMBL" id="VFK03241.1"/>
    </source>
</evidence>
<dbReference type="InterPro" id="IPR000055">
    <property type="entry name" value="Restrct_endonuc_typeI_TRD"/>
</dbReference>